<accession>A0AA38LRZ8</accession>
<organism evidence="1 2">
    <name type="scientific">Taxus chinensis</name>
    <name type="common">Chinese yew</name>
    <name type="synonym">Taxus wallichiana var. chinensis</name>
    <dbReference type="NCBI Taxonomy" id="29808"/>
    <lineage>
        <taxon>Eukaryota</taxon>
        <taxon>Viridiplantae</taxon>
        <taxon>Streptophyta</taxon>
        <taxon>Embryophyta</taxon>
        <taxon>Tracheophyta</taxon>
        <taxon>Spermatophyta</taxon>
        <taxon>Pinopsida</taxon>
        <taxon>Pinidae</taxon>
        <taxon>Conifers II</taxon>
        <taxon>Cupressales</taxon>
        <taxon>Taxaceae</taxon>
        <taxon>Taxus</taxon>
    </lineage>
</organism>
<keyword evidence="2" id="KW-1185">Reference proteome</keyword>
<feature type="non-terminal residue" evidence="1">
    <location>
        <position position="65"/>
    </location>
</feature>
<proteinExistence type="predicted"/>
<dbReference type="AlphaFoldDB" id="A0AA38LRZ8"/>
<reference evidence="1 2" key="1">
    <citation type="journal article" date="2021" name="Nat. Plants">
        <title>The Taxus genome provides insights into paclitaxel biosynthesis.</title>
        <authorList>
            <person name="Xiong X."/>
            <person name="Gou J."/>
            <person name="Liao Q."/>
            <person name="Li Y."/>
            <person name="Zhou Q."/>
            <person name="Bi G."/>
            <person name="Li C."/>
            <person name="Du R."/>
            <person name="Wang X."/>
            <person name="Sun T."/>
            <person name="Guo L."/>
            <person name="Liang H."/>
            <person name="Lu P."/>
            <person name="Wu Y."/>
            <person name="Zhang Z."/>
            <person name="Ro D.K."/>
            <person name="Shang Y."/>
            <person name="Huang S."/>
            <person name="Yan J."/>
        </authorList>
    </citation>
    <scope>NUCLEOTIDE SEQUENCE [LARGE SCALE GENOMIC DNA]</scope>
    <source>
        <strain evidence="1">Ta-2019</strain>
    </source>
</reference>
<feature type="non-terminal residue" evidence="1">
    <location>
        <position position="1"/>
    </location>
</feature>
<protein>
    <submittedName>
        <fullName evidence="1">Uncharacterized protein</fullName>
    </submittedName>
</protein>
<dbReference type="EMBL" id="JAHRHJ020000001">
    <property type="protein sequence ID" value="KAH9331147.1"/>
    <property type="molecule type" value="Genomic_DNA"/>
</dbReference>
<dbReference type="Proteomes" id="UP000824469">
    <property type="component" value="Unassembled WGS sequence"/>
</dbReference>
<evidence type="ECO:0000313" key="1">
    <source>
        <dbReference type="EMBL" id="KAH9331147.1"/>
    </source>
</evidence>
<evidence type="ECO:0000313" key="2">
    <source>
        <dbReference type="Proteomes" id="UP000824469"/>
    </source>
</evidence>
<name>A0AA38LRZ8_TAXCH</name>
<gene>
    <name evidence="1" type="ORF">KI387_003255</name>
</gene>
<sequence length="65" mass="7312">VFLSTSPCLSDPGDMWRGHEICLIFLLGYIRENGWSVALLLSKLDGFQTLRVRPGMWRAGGLCTR</sequence>
<comment type="caution">
    <text evidence="1">The sequence shown here is derived from an EMBL/GenBank/DDBJ whole genome shotgun (WGS) entry which is preliminary data.</text>
</comment>